<dbReference type="Proteomes" id="UP000838756">
    <property type="component" value="Unassembled WGS sequence"/>
</dbReference>
<proteinExistence type="predicted"/>
<accession>A0A8S4SBD0</accession>
<gene>
    <name evidence="1" type="primary">jg11002</name>
    <name evidence="1" type="ORF">PAEG_LOCUS23035</name>
</gene>
<keyword evidence="2" id="KW-1185">Reference proteome</keyword>
<reference evidence="1" key="1">
    <citation type="submission" date="2022-03" db="EMBL/GenBank/DDBJ databases">
        <authorList>
            <person name="Lindestad O."/>
        </authorList>
    </citation>
    <scope>NUCLEOTIDE SEQUENCE</scope>
</reference>
<dbReference type="AlphaFoldDB" id="A0A8S4SBD0"/>
<name>A0A8S4SBD0_9NEOP</name>
<comment type="caution">
    <text evidence="1">The sequence shown here is derived from an EMBL/GenBank/DDBJ whole genome shotgun (WGS) entry which is preliminary data.</text>
</comment>
<evidence type="ECO:0000313" key="1">
    <source>
        <dbReference type="EMBL" id="CAH2256831.1"/>
    </source>
</evidence>
<protein>
    <submittedName>
        <fullName evidence="1">Jg11002 protein</fullName>
    </submittedName>
</protein>
<organism evidence="1 2">
    <name type="scientific">Pararge aegeria aegeria</name>
    <dbReference type="NCBI Taxonomy" id="348720"/>
    <lineage>
        <taxon>Eukaryota</taxon>
        <taxon>Metazoa</taxon>
        <taxon>Ecdysozoa</taxon>
        <taxon>Arthropoda</taxon>
        <taxon>Hexapoda</taxon>
        <taxon>Insecta</taxon>
        <taxon>Pterygota</taxon>
        <taxon>Neoptera</taxon>
        <taxon>Endopterygota</taxon>
        <taxon>Lepidoptera</taxon>
        <taxon>Glossata</taxon>
        <taxon>Ditrysia</taxon>
        <taxon>Papilionoidea</taxon>
        <taxon>Nymphalidae</taxon>
        <taxon>Satyrinae</taxon>
        <taxon>Satyrini</taxon>
        <taxon>Parargina</taxon>
        <taxon>Pararge</taxon>
    </lineage>
</organism>
<sequence length="115" mass="12860">MAVVYSKTLKFSVSQIIFRDAPVPSPVDDTNHELIKLNASAAARAYDSLYKGSTLPASVLYYSTSDGEASNNNGEVRCTTREVLACEKQHRERREEGNYQRSKLLVLKVGHRQRG</sequence>
<evidence type="ECO:0000313" key="2">
    <source>
        <dbReference type="Proteomes" id="UP000838756"/>
    </source>
</evidence>
<dbReference type="EMBL" id="CAKXAJ010026113">
    <property type="protein sequence ID" value="CAH2256831.1"/>
    <property type="molecule type" value="Genomic_DNA"/>
</dbReference>